<accession>A0A0D2P2J9</accession>
<evidence type="ECO:0000313" key="2">
    <source>
        <dbReference type="EMBL" id="KJA25139.1"/>
    </source>
</evidence>
<feature type="compositionally biased region" description="Basic and acidic residues" evidence="1">
    <location>
        <begin position="75"/>
        <end position="85"/>
    </location>
</feature>
<name>A0A0D2P2J9_HYPSF</name>
<gene>
    <name evidence="2" type="ORF">HYPSUDRAFT_200037</name>
</gene>
<dbReference type="EMBL" id="KN817533">
    <property type="protein sequence ID" value="KJA25139.1"/>
    <property type="molecule type" value="Genomic_DNA"/>
</dbReference>
<evidence type="ECO:0000256" key="1">
    <source>
        <dbReference type="SAM" id="MobiDB-lite"/>
    </source>
</evidence>
<evidence type="ECO:0000313" key="3">
    <source>
        <dbReference type="Proteomes" id="UP000054270"/>
    </source>
</evidence>
<reference evidence="3" key="1">
    <citation type="submission" date="2014-04" db="EMBL/GenBank/DDBJ databases">
        <title>Evolutionary Origins and Diversification of the Mycorrhizal Mutualists.</title>
        <authorList>
            <consortium name="DOE Joint Genome Institute"/>
            <consortium name="Mycorrhizal Genomics Consortium"/>
            <person name="Kohler A."/>
            <person name="Kuo A."/>
            <person name="Nagy L.G."/>
            <person name="Floudas D."/>
            <person name="Copeland A."/>
            <person name="Barry K.W."/>
            <person name="Cichocki N."/>
            <person name="Veneault-Fourrey C."/>
            <person name="LaButti K."/>
            <person name="Lindquist E.A."/>
            <person name="Lipzen A."/>
            <person name="Lundell T."/>
            <person name="Morin E."/>
            <person name="Murat C."/>
            <person name="Riley R."/>
            <person name="Ohm R."/>
            <person name="Sun H."/>
            <person name="Tunlid A."/>
            <person name="Henrissat B."/>
            <person name="Grigoriev I.V."/>
            <person name="Hibbett D.S."/>
            <person name="Martin F."/>
        </authorList>
    </citation>
    <scope>NUCLEOTIDE SEQUENCE [LARGE SCALE GENOMIC DNA]</scope>
    <source>
        <strain evidence="3">FD-334 SS-4</strain>
    </source>
</reference>
<feature type="region of interest" description="Disordered" evidence="1">
    <location>
        <begin position="66"/>
        <end position="85"/>
    </location>
</feature>
<dbReference type="Proteomes" id="UP000054270">
    <property type="component" value="Unassembled WGS sequence"/>
</dbReference>
<protein>
    <submittedName>
        <fullName evidence="2">Uncharacterized protein</fullName>
    </submittedName>
</protein>
<organism evidence="2 3">
    <name type="scientific">Hypholoma sublateritium (strain FD-334 SS-4)</name>
    <dbReference type="NCBI Taxonomy" id="945553"/>
    <lineage>
        <taxon>Eukaryota</taxon>
        <taxon>Fungi</taxon>
        <taxon>Dikarya</taxon>
        <taxon>Basidiomycota</taxon>
        <taxon>Agaricomycotina</taxon>
        <taxon>Agaricomycetes</taxon>
        <taxon>Agaricomycetidae</taxon>
        <taxon>Agaricales</taxon>
        <taxon>Agaricineae</taxon>
        <taxon>Strophariaceae</taxon>
        <taxon>Hypholoma</taxon>
    </lineage>
</organism>
<sequence length="186" mass="21300">MDDPMTPLPTRHIMTGRPPTPRGQDRGEPGQYRTDYEPYTPYTPIGPARGPARVPFSARSTPAPFAGASAYRTPPGHERGKSVDPRTAKMQADVFKRRLHAWAATYFREATDEISLYYKPDLLALGPDFVGVVKLIDGRVRDKRTALRREAGYYDRLVMHYRALRHLYRFMTNTEFVSQIDRDEIV</sequence>
<dbReference type="AlphaFoldDB" id="A0A0D2P2J9"/>
<feature type="region of interest" description="Disordered" evidence="1">
    <location>
        <begin position="1"/>
        <end position="51"/>
    </location>
</feature>
<keyword evidence="3" id="KW-1185">Reference proteome</keyword>
<proteinExistence type="predicted"/>